<dbReference type="PANTHER" id="PTHR33741:SF5">
    <property type="entry name" value="TRANSMEMBRANE PROTEIN DDB_G0269096-RELATED"/>
    <property type="match status" value="1"/>
</dbReference>
<feature type="domain" description="HPP transmembrane region" evidence="2">
    <location>
        <begin position="24"/>
        <end position="178"/>
    </location>
</feature>
<feature type="transmembrane region" description="Helical" evidence="1">
    <location>
        <begin position="54"/>
        <end position="71"/>
    </location>
</feature>
<accession>A0ABT0HM08</accession>
<keyword evidence="4" id="KW-1185">Reference proteome</keyword>
<evidence type="ECO:0000259" key="2">
    <source>
        <dbReference type="Pfam" id="PF04982"/>
    </source>
</evidence>
<keyword evidence="1" id="KW-0812">Transmembrane</keyword>
<evidence type="ECO:0000256" key="1">
    <source>
        <dbReference type="SAM" id="Phobius"/>
    </source>
</evidence>
<protein>
    <submittedName>
        <fullName evidence="3">HPP family protein</fullName>
    </submittedName>
</protein>
<gene>
    <name evidence="3" type="ORF">M0L20_15070</name>
</gene>
<dbReference type="InterPro" id="IPR007065">
    <property type="entry name" value="HPP"/>
</dbReference>
<dbReference type="RefSeq" id="WP_248477775.1">
    <property type="nucleotide sequence ID" value="NZ_JALPRF010000002.1"/>
</dbReference>
<keyword evidence="1" id="KW-1133">Transmembrane helix</keyword>
<dbReference type="EMBL" id="JALPRF010000002">
    <property type="protein sequence ID" value="MCK8493188.1"/>
    <property type="molecule type" value="Genomic_DNA"/>
</dbReference>
<reference evidence="3 4" key="1">
    <citation type="submission" date="2022-04" db="EMBL/GenBank/DDBJ databases">
        <title>Spirosoma sp. strain RP8 genome sequencing and assembly.</title>
        <authorList>
            <person name="Jung Y."/>
        </authorList>
    </citation>
    <scope>NUCLEOTIDE SEQUENCE [LARGE SCALE GENOMIC DNA]</scope>
    <source>
        <strain evidence="3 4">RP8</strain>
    </source>
</reference>
<dbReference type="Pfam" id="PF04982">
    <property type="entry name" value="TM_HPP"/>
    <property type="match status" value="1"/>
</dbReference>
<organism evidence="3 4">
    <name type="scientific">Spirosoma liriopis</name>
    <dbReference type="NCBI Taxonomy" id="2937440"/>
    <lineage>
        <taxon>Bacteria</taxon>
        <taxon>Pseudomonadati</taxon>
        <taxon>Bacteroidota</taxon>
        <taxon>Cytophagia</taxon>
        <taxon>Cytophagales</taxon>
        <taxon>Cytophagaceae</taxon>
        <taxon>Spirosoma</taxon>
    </lineage>
</organism>
<proteinExistence type="predicted"/>
<name>A0ABT0HM08_9BACT</name>
<evidence type="ECO:0000313" key="4">
    <source>
        <dbReference type="Proteomes" id="UP001202180"/>
    </source>
</evidence>
<keyword evidence="1" id="KW-0472">Membrane</keyword>
<dbReference type="InterPro" id="IPR058581">
    <property type="entry name" value="TM_HPP"/>
</dbReference>
<dbReference type="Proteomes" id="UP001202180">
    <property type="component" value="Unassembled WGS sequence"/>
</dbReference>
<evidence type="ECO:0000313" key="3">
    <source>
        <dbReference type="EMBL" id="MCK8493188.1"/>
    </source>
</evidence>
<feature type="transmembrane region" description="Helical" evidence="1">
    <location>
        <begin position="28"/>
        <end position="48"/>
    </location>
</feature>
<comment type="caution">
    <text evidence="3">The sequence shown here is derived from an EMBL/GenBank/DDBJ whole genome shotgun (WGS) entry which is preliminary data.</text>
</comment>
<sequence>MRKRIKRHYRIARYVFYRETILEPIDHLWTFVGTFIAIASIGLLQQAGFTQQDSIFLIGSFGASCVLLFGATNSPLAQPRNLIGGHLLASLIGVAIHKLIPDQVWLASALAVSLSIVCMQITKTMHPPAGATALIANIGSEKIKNLGFGYTLTPVMTGVAILFVTALIINNIPSGRSYGVRSLARLKIAVKRRKGLNSLSSDKT</sequence>
<dbReference type="PANTHER" id="PTHR33741">
    <property type="entry name" value="TRANSMEMBRANE PROTEIN DDB_G0269096-RELATED"/>
    <property type="match status" value="1"/>
</dbReference>
<feature type="transmembrane region" description="Helical" evidence="1">
    <location>
        <begin position="146"/>
        <end position="169"/>
    </location>
</feature>